<accession>N4TUJ5</accession>
<dbReference type="OrthoDB" id="194358at2759"/>
<dbReference type="Gene3D" id="3.40.1090.10">
    <property type="entry name" value="Cytosolic phospholipase A2 catalytic domain"/>
    <property type="match status" value="1"/>
</dbReference>
<dbReference type="AlphaFoldDB" id="N4TUJ5"/>
<evidence type="ECO:0000313" key="3">
    <source>
        <dbReference type="Proteomes" id="UP000016928"/>
    </source>
</evidence>
<feature type="compositionally biased region" description="Polar residues" evidence="1">
    <location>
        <begin position="12"/>
        <end position="30"/>
    </location>
</feature>
<proteinExistence type="predicted"/>
<dbReference type="EMBL" id="KB731258">
    <property type="protein sequence ID" value="ENH62912.1"/>
    <property type="molecule type" value="Genomic_DNA"/>
</dbReference>
<evidence type="ECO:0000256" key="1">
    <source>
        <dbReference type="SAM" id="MobiDB-lite"/>
    </source>
</evidence>
<sequence>MPTKAPGFQETVHPTPTMPLNQEGPPSSDNVHNLMFPPSYDTTRMRHPSSAFYGSGTRTIVSGVTSSSQIGYHDLLPSRPSYCDDQHAVVISNYNRPENPMFSTPYRFQRAPQPDREMKPSRARATAAAPPYFKPYEKAETKKMYLDGTGSGRLGDILNCNRIWESFLTENSQLHGRSIPDGEQRYIRINPDLGENVPRLDDVSMMEEVERKTSRCQGRILCRFVDRSDDLKALGKFLQAQVSGSFEPYFTIQEQGYPSNEITVLLSEDTINTIGFPRELVDEHRQPESQEALMQAILSYQKRHLRHKQSQPHFCHLVL</sequence>
<gene>
    <name evidence="2" type="ORF">FOC1_g10006378</name>
</gene>
<organism evidence="2 3">
    <name type="scientific">Fusarium oxysporum f. sp. cubense (strain race 1)</name>
    <name type="common">Panama disease fungus</name>
    <dbReference type="NCBI Taxonomy" id="1229664"/>
    <lineage>
        <taxon>Eukaryota</taxon>
        <taxon>Fungi</taxon>
        <taxon>Dikarya</taxon>
        <taxon>Ascomycota</taxon>
        <taxon>Pezizomycotina</taxon>
        <taxon>Sordariomycetes</taxon>
        <taxon>Hypocreomycetidae</taxon>
        <taxon>Hypocreales</taxon>
        <taxon>Nectriaceae</taxon>
        <taxon>Fusarium</taxon>
        <taxon>Fusarium oxysporum species complex</taxon>
    </lineage>
</organism>
<evidence type="ECO:0000313" key="2">
    <source>
        <dbReference type="EMBL" id="ENH62912.1"/>
    </source>
</evidence>
<dbReference type="Proteomes" id="UP000016928">
    <property type="component" value="Unassembled WGS sequence"/>
</dbReference>
<reference evidence="3" key="2">
    <citation type="journal article" date="2014" name="PLoS ONE">
        <title>Genome and Transcriptome Analysis of the Fungal Pathogen Fusarium oxysporum f. sp. cubense Causing Banana Vascular Wilt Disease.</title>
        <authorList>
            <person name="Guo L."/>
            <person name="Han L."/>
            <person name="Yang L."/>
            <person name="Zeng H."/>
            <person name="Fan D."/>
            <person name="Zhu Y."/>
            <person name="Feng Y."/>
            <person name="Wang G."/>
            <person name="Peng C."/>
            <person name="Jiang X."/>
            <person name="Zhou D."/>
            <person name="Ni P."/>
            <person name="Liang C."/>
            <person name="Liu L."/>
            <person name="Wang J."/>
            <person name="Mao C."/>
            <person name="Fang X."/>
            <person name="Peng M."/>
            <person name="Huang J."/>
        </authorList>
    </citation>
    <scope>NUCLEOTIDE SEQUENCE [LARGE SCALE GENOMIC DNA]</scope>
    <source>
        <strain evidence="3">race 1</strain>
    </source>
</reference>
<reference evidence="3" key="1">
    <citation type="submission" date="2012-09" db="EMBL/GenBank/DDBJ databases">
        <title>Genome sequencing and comparative transcriptomics of race 1 and race 4 of banana pathogen: Fusarium oxysporum f. sp. cubense.</title>
        <authorList>
            <person name="Fang X."/>
            <person name="Huang J."/>
        </authorList>
    </citation>
    <scope>NUCLEOTIDE SEQUENCE [LARGE SCALE GENOMIC DNA]</scope>
    <source>
        <strain evidence="3">race 1</strain>
    </source>
</reference>
<dbReference type="HOGENOM" id="CLU_871658_0_0_1"/>
<feature type="region of interest" description="Disordered" evidence="1">
    <location>
        <begin position="1"/>
        <end position="30"/>
    </location>
</feature>
<protein>
    <submittedName>
        <fullName evidence="2">Uncharacterized protein</fullName>
    </submittedName>
</protein>
<name>N4TUJ5_FUSC1</name>
<dbReference type="STRING" id="1229664.N4TUJ5"/>
<dbReference type="VEuPathDB" id="FungiDB:FOC1_g10006378"/>